<name>A0A848DPJ7_9PSEU</name>
<reference evidence="2 3" key="1">
    <citation type="submission" date="2020-04" db="EMBL/GenBank/DDBJ databases">
        <authorList>
            <person name="Klaysubun C."/>
            <person name="Duangmal K."/>
            <person name="Lipun K."/>
        </authorList>
    </citation>
    <scope>NUCLEOTIDE SEQUENCE [LARGE SCALE GENOMIC DNA]</scope>
    <source>
        <strain evidence="2 3">DSM 45300</strain>
    </source>
</reference>
<comment type="caution">
    <text evidence="2">The sequence shown here is derived from an EMBL/GenBank/DDBJ whole genome shotgun (WGS) entry which is preliminary data.</text>
</comment>
<proteinExistence type="predicted"/>
<sequence>MVKGSTLASRIDHLLSTVRPKDRGPYTYEEVAEGIRAQGGPTISAQYLNQLHRGRRDNPTKQHLEALAKFFGVPVAYFFDDTQAALIDEEIALLSVIRDQEVKDLALRTLELSPEARRSVAAIIEELGRFEGRTNHPNRRRRADPDLDD</sequence>
<evidence type="ECO:0000259" key="1">
    <source>
        <dbReference type="PROSITE" id="PS50943"/>
    </source>
</evidence>
<dbReference type="InterPro" id="IPR010982">
    <property type="entry name" value="Lambda_DNA-bd_dom_sf"/>
</dbReference>
<gene>
    <name evidence="2" type="ORF">HF519_23265</name>
</gene>
<evidence type="ECO:0000313" key="3">
    <source>
        <dbReference type="Proteomes" id="UP000586918"/>
    </source>
</evidence>
<dbReference type="SUPFAM" id="SSF47413">
    <property type="entry name" value="lambda repressor-like DNA-binding domains"/>
    <property type="match status" value="1"/>
</dbReference>
<dbReference type="PROSITE" id="PS50943">
    <property type="entry name" value="HTH_CROC1"/>
    <property type="match status" value="1"/>
</dbReference>
<keyword evidence="3" id="KW-1185">Reference proteome</keyword>
<dbReference type="GO" id="GO:0003677">
    <property type="term" value="F:DNA binding"/>
    <property type="evidence" value="ECO:0007669"/>
    <property type="project" value="InterPro"/>
</dbReference>
<protein>
    <submittedName>
        <fullName evidence="2">Helix-turn-helix transcriptional regulator</fullName>
    </submittedName>
</protein>
<dbReference type="CDD" id="cd00093">
    <property type="entry name" value="HTH_XRE"/>
    <property type="match status" value="1"/>
</dbReference>
<feature type="domain" description="HTH cro/C1-type" evidence="1">
    <location>
        <begin position="43"/>
        <end position="78"/>
    </location>
</feature>
<organism evidence="2 3">
    <name type="scientific">Pseudonocardia bannensis</name>
    <dbReference type="NCBI Taxonomy" id="630973"/>
    <lineage>
        <taxon>Bacteria</taxon>
        <taxon>Bacillati</taxon>
        <taxon>Actinomycetota</taxon>
        <taxon>Actinomycetes</taxon>
        <taxon>Pseudonocardiales</taxon>
        <taxon>Pseudonocardiaceae</taxon>
        <taxon>Pseudonocardia</taxon>
    </lineage>
</organism>
<dbReference type="InterPro" id="IPR001387">
    <property type="entry name" value="Cro/C1-type_HTH"/>
</dbReference>
<evidence type="ECO:0000313" key="2">
    <source>
        <dbReference type="EMBL" id="NMH94443.1"/>
    </source>
</evidence>
<accession>A0A848DPJ7</accession>
<dbReference type="Pfam" id="PF01381">
    <property type="entry name" value="HTH_3"/>
    <property type="match status" value="1"/>
</dbReference>
<dbReference type="AlphaFoldDB" id="A0A848DPJ7"/>
<dbReference type="EMBL" id="JAAXKZ010000111">
    <property type="protein sequence ID" value="NMH94443.1"/>
    <property type="molecule type" value="Genomic_DNA"/>
</dbReference>
<dbReference type="Gene3D" id="1.10.260.40">
    <property type="entry name" value="lambda repressor-like DNA-binding domains"/>
    <property type="match status" value="1"/>
</dbReference>
<dbReference type="Proteomes" id="UP000586918">
    <property type="component" value="Unassembled WGS sequence"/>
</dbReference>